<sequence length="451" mass="49599">MNELSKAMTSSSPSGCDNAALHLILGSLVESTCGELLDACCVSTNPPNVDTIGSETISALHTVNMLLSDEAETDFDAVYPSAAECVEIITKNSSFTTAINVVENSISQSLNPPLNSPSNTSSTPNPNTNSNAFSLFDQLDAMGSNFEYIPPSNIIESYNNDDLNNPTPFTTSNTLPLLEKIEPSDLSLSEHWPKISSILSKGLSCQSLDAQHRSTFLKLHVKFFKATSPNQKIDILLNLLNEYFSVAWDNQVNRLVLGIFSALKRGGGDGGIGFFEIFSAIDPTAKWFQIFSCRMNYIQLAHFVSRSRSLSFWKMLMEQRGDVDVGVDGDAEGIIEIGAENGAGFTNEHFNKARLALAISMVRRTRVITRNFFDFSLPTIEATTTANDCPVAIQITEFKGNIYFAKEGRAEDGEEISLKDMTEAERVGLEEQKDANVIKAFDDWLDKFKIK</sequence>
<name>A0A9W7C280_9STRA</name>
<dbReference type="AlphaFoldDB" id="A0A9W7C280"/>
<accession>A0A9W7C280</accession>
<organism evidence="2 3">
    <name type="scientific">Triparma laevis f. longispina</name>
    <dbReference type="NCBI Taxonomy" id="1714387"/>
    <lineage>
        <taxon>Eukaryota</taxon>
        <taxon>Sar</taxon>
        <taxon>Stramenopiles</taxon>
        <taxon>Ochrophyta</taxon>
        <taxon>Bolidophyceae</taxon>
        <taxon>Parmales</taxon>
        <taxon>Triparmaceae</taxon>
        <taxon>Triparma</taxon>
    </lineage>
</organism>
<comment type="caution">
    <text evidence="2">The sequence shown here is derived from an EMBL/GenBank/DDBJ whole genome shotgun (WGS) entry which is preliminary data.</text>
</comment>
<proteinExistence type="predicted"/>
<keyword evidence="3" id="KW-1185">Reference proteome</keyword>
<evidence type="ECO:0000313" key="3">
    <source>
        <dbReference type="Proteomes" id="UP001165122"/>
    </source>
</evidence>
<dbReference type="EMBL" id="BRXW01000038">
    <property type="protein sequence ID" value="GMI01877.1"/>
    <property type="molecule type" value="Genomic_DNA"/>
</dbReference>
<dbReference type="OrthoDB" id="10503688at2759"/>
<feature type="region of interest" description="Disordered" evidence="1">
    <location>
        <begin position="108"/>
        <end position="130"/>
    </location>
</feature>
<protein>
    <submittedName>
        <fullName evidence="2">Uncharacterized protein</fullName>
    </submittedName>
</protein>
<reference evidence="3" key="1">
    <citation type="journal article" date="2023" name="Commun. Biol.">
        <title>Genome analysis of Parmales, the sister group of diatoms, reveals the evolutionary specialization of diatoms from phago-mixotrophs to photoautotrophs.</title>
        <authorList>
            <person name="Ban H."/>
            <person name="Sato S."/>
            <person name="Yoshikawa S."/>
            <person name="Yamada K."/>
            <person name="Nakamura Y."/>
            <person name="Ichinomiya M."/>
            <person name="Sato N."/>
            <person name="Blanc-Mathieu R."/>
            <person name="Endo H."/>
            <person name="Kuwata A."/>
            <person name="Ogata H."/>
        </authorList>
    </citation>
    <scope>NUCLEOTIDE SEQUENCE [LARGE SCALE GENOMIC DNA]</scope>
    <source>
        <strain evidence="3">NIES 3700</strain>
    </source>
</reference>
<dbReference type="Proteomes" id="UP001165122">
    <property type="component" value="Unassembled WGS sequence"/>
</dbReference>
<evidence type="ECO:0000313" key="2">
    <source>
        <dbReference type="EMBL" id="GMI01877.1"/>
    </source>
</evidence>
<gene>
    <name evidence="2" type="ORF">TrLO_g8111</name>
</gene>
<evidence type="ECO:0000256" key="1">
    <source>
        <dbReference type="SAM" id="MobiDB-lite"/>
    </source>
</evidence>